<evidence type="ECO:0000259" key="5">
    <source>
        <dbReference type="Pfam" id="PF00930"/>
    </source>
</evidence>
<evidence type="ECO:0000256" key="1">
    <source>
        <dbReference type="ARBA" id="ARBA00022670"/>
    </source>
</evidence>
<dbReference type="InterPro" id="IPR002469">
    <property type="entry name" value="Peptidase_S9B_N"/>
</dbReference>
<keyword evidence="2 6" id="KW-0378">Hydrolase</keyword>
<dbReference type="InterPro" id="IPR029058">
    <property type="entry name" value="AB_hydrolase_fold"/>
</dbReference>
<organism evidence="6 7">
    <name type="scientific">Myroides odoratus</name>
    <name type="common">Flavobacterium odoratum</name>
    <dbReference type="NCBI Taxonomy" id="256"/>
    <lineage>
        <taxon>Bacteria</taxon>
        <taxon>Pseudomonadati</taxon>
        <taxon>Bacteroidota</taxon>
        <taxon>Flavobacteriia</taxon>
        <taxon>Flavobacteriales</taxon>
        <taxon>Flavobacteriaceae</taxon>
        <taxon>Myroides</taxon>
    </lineage>
</organism>
<accession>A0A378U321</accession>
<dbReference type="AlphaFoldDB" id="A0A378U321"/>
<evidence type="ECO:0000259" key="4">
    <source>
        <dbReference type="Pfam" id="PF00326"/>
    </source>
</evidence>
<evidence type="ECO:0000313" key="7">
    <source>
        <dbReference type="Proteomes" id="UP000255024"/>
    </source>
</evidence>
<evidence type="ECO:0000313" key="6">
    <source>
        <dbReference type="EMBL" id="STZ69679.1"/>
    </source>
</evidence>
<feature type="domain" description="Peptidase S9 prolyl oligopeptidase catalytic" evidence="4">
    <location>
        <begin position="527"/>
        <end position="721"/>
    </location>
</feature>
<dbReference type="PANTHER" id="PTHR11731">
    <property type="entry name" value="PROTEASE FAMILY S9B,C DIPEPTIDYL-PEPTIDASE IV-RELATED"/>
    <property type="match status" value="1"/>
</dbReference>
<dbReference type="InterPro" id="IPR002471">
    <property type="entry name" value="Pept_S9_AS"/>
</dbReference>
<dbReference type="GO" id="GO:0006508">
    <property type="term" value="P:proteolysis"/>
    <property type="evidence" value="ECO:0007669"/>
    <property type="project" value="UniProtKB-KW"/>
</dbReference>
<keyword evidence="1" id="KW-0645">Protease</keyword>
<evidence type="ECO:0000256" key="2">
    <source>
        <dbReference type="ARBA" id="ARBA00022801"/>
    </source>
</evidence>
<name>A0A378U321_MYROD</name>
<evidence type="ECO:0000256" key="3">
    <source>
        <dbReference type="ARBA" id="ARBA00023180"/>
    </source>
</evidence>
<dbReference type="EC" id="3.4.14.12" evidence="6"/>
<keyword evidence="7" id="KW-1185">Reference proteome</keyword>
<dbReference type="RefSeq" id="WP_115092350.1">
    <property type="nucleotide sequence ID" value="NZ_CP068107.1"/>
</dbReference>
<dbReference type="InterPro" id="IPR001375">
    <property type="entry name" value="Peptidase_S9_cat"/>
</dbReference>
<feature type="domain" description="Dipeptidylpeptidase IV N-terminal" evidence="5">
    <location>
        <begin position="97"/>
        <end position="435"/>
    </location>
</feature>
<dbReference type="InterPro" id="IPR050278">
    <property type="entry name" value="Serine_Prot_S9B/DPPIV"/>
</dbReference>
<dbReference type="Pfam" id="PF00326">
    <property type="entry name" value="Peptidase_S9"/>
    <property type="match status" value="1"/>
</dbReference>
<dbReference type="PROSITE" id="PS00708">
    <property type="entry name" value="PRO_ENDOPEP_SER"/>
    <property type="match status" value="1"/>
</dbReference>
<dbReference type="SUPFAM" id="SSF82171">
    <property type="entry name" value="DPP6 N-terminal domain-like"/>
    <property type="match status" value="1"/>
</dbReference>
<dbReference type="Proteomes" id="UP000255024">
    <property type="component" value="Unassembled WGS sequence"/>
</dbReference>
<dbReference type="SUPFAM" id="SSF53474">
    <property type="entry name" value="alpha/beta-Hydrolases"/>
    <property type="match status" value="1"/>
</dbReference>
<sequence length="721" mass="83125">MKYIKITSLICVIATQIGLAQKKIELSEIWDGTFKTEAMQAVNTLNTTNQYARIERIAKQHQVINLYNFATLEKAKTVFSNEHFPEIESIESYVFDAKEEQILIGTNTTPIFRRSFLADYYLFNPKTNQTTKIANHPIMEPLFSPDGTKIAYAYQNNLYVYTIATQQTTQLTQDGAKNHIINGISDWVYEEEFSVVRMFDWNKASNQLAYVKFDETEVPEYSMDVYGSGLYPTQDKFKYPKAGEKNAEVALYIYDVDKTTNKRVDLSEFSDFYIPRIKWTNDAKHLSVQVINRHQNDLKVFFVDGSTLTKKLILNEKDNAYVDVHTLSFLDNNDFVWLSERDGNNHLYHYNKEGKLLNQITKGNWEVTDYYGIDLKNKKLFFQSVERGSIYRDIYSIDLNGKNKKLLSNQLGTNTAIFSPDFDLFINTYSSTTTAPLYTLQQSKTGKVVKEILNNTALEQKLQAYQLPQKEFTQIPTVDGVLLNAWIMKPADFDASKTYPVFMYQYSGPGSQQVADKWLDSNDYWHAMLTQKGYIVVTVDGRGTGFRGAAFKKTTQYELGKYEVEDQIEAAKYLAKQNYVDANRIGIWGWSYGGFMSTNCLLKGNDVFKMAIAVAPVINWRFYDSIYTERYMKTPQENPSGYDDNSPYFFANQLKGRYLLVHGSADDNVHVQNAMAMIETLVQHNKDFDWLIYPDKNHGIYGGSTRLQLYTKMTNFILNNL</sequence>
<keyword evidence="3" id="KW-0325">Glycoprotein</keyword>
<reference evidence="6 7" key="1">
    <citation type="submission" date="2018-06" db="EMBL/GenBank/DDBJ databases">
        <authorList>
            <consortium name="Pathogen Informatics"/>
            <person name="Doyle S."/>
        </authorList>
    </citation>
    <scope>NUCLEOTIDE SEQUENCE [LARGE SCALE GENOMIC DNA]</scope>
    <source>
        <strain evidence="6 7">NCTC11179</strain>
    </source>
</reference>
<dbReference type="GO" id="GO:0004252">
    <property type="term" value="F:serine-type endopeptidase activity"/>
    <property type="evidence" value="ECO:0007669"/>
    <property type="project" value="InterPro"/>
</dbReference>
<dbReference type="GO" id="GO:0008239">
    <property type="term" value="F:dipeptidyl-peptidase activity"/>
    <property type="evidence" value="ECO:0007669"/>
    <property type="project" value="TreeGrafter"/>
</dbReference>
<gene>
    <name evidence="6" type="primary">ptpA_6</name>
    <name evidence="6" type="ORF">NCTC11179_03193</name>
</gene>
<dbReference type="Gene3D" id="2.140.10.30">
    <property type="entry name" value="Dipeptidylpeptidase IV, N-terminal domain"/>
    <property type="match status" value="1"/>
</dbReference>
<proteinExistence type="predicted"/>
<dbReference type="EMBL" id="UGQL01000002">
    <property type="protein sequence ID" value="STZ69679.1"/>
    <property type="molecule type" value="Genomic_DNA"/>
</dbReference>
<dbReference type="Pfam" id="PF00930">
    <property type="entry name" value="DPPIV_N"/>
    <property type="match status" value="1"/>
</dbReference>
<dbReference type="Gene3D" id="3.40.50.1820">
    <property type="entry name" value="alpha/beta hydrolase"/>
    <property type="match status" value="1"/>
</dbReference>
<dbReference type="FunFam" id="3.40.50.1820:FF:000003">
    <property type="entry name" value="Dipeptidyl peptidase 4"/>
    <property type="match status" value="1"/>
</dbReference>
<dbReference type="PANTHER" id="PTHR11731:SF193">
    <property type="entry name" value="DIPEPTIDYL PEPTIDASE 9"/>
    <property type="match status" value="1"/>
</dbReference>
<protein>
    <submittedName>
        <fullName evidence="6">Prolyl tripeptidyl peptidase</fullName>
        <ecNumber evidence="6">3.4.14.12</ecNumber>
    </submittedName>
</protein>